<protein>
    <submittedName>
        <fullName evidence="2">Phosphotransferase</fullName>
    </submittedName>
</protein>
<evidence type="ECO:0000313" key="2">
    <source>
        <dbReference type="EMBL" id="MCM2513429.1"/>
    </source>
</evidence>
<feature type="domain" description="Aminoglycoside phosphotransferase" evidence="1">
    <location>
        <begin position="34"/>
        <end position="114"/>
    </location>
</feature>
<dbReference type="RefSeq" id="WP_251097940.1">
    <property type="nucleotide sequence ID" value="NZ_JAMQBH010000003.1"/>
</dbReference>
<dbReference type="Gene3D" id="3.90.1200.10">
    <property type="match status" value="1"/>
</dbReference>
<sequence>MLVTAEPPLPAAWWSDLRMALVHLSAVHTDRTAVRQAYLDRAMPKYLAFLGGPVPTTPPSWSTAHGDLHWANLVGPELGILDWEGWGTAPAGYDAALLHAYSLGVPETAERLRHELSAILDSEEGRFAELVVTTELLQSAERGDNVELVPALRRRAGEVWHRMRAGAWPVAERTDQRQREGRNQWD</sequence>
<dbReference type="SUPFAM" id="SSF56112">
    <property type="entry name" value="Protein kinase-like (PK-like)"/>
    <property type="match status" value="1"/>
</dbReference>
<name>A0ABT0VS20_STRGI</name>
<gene>
    <name evidence="2" type="ORF">NC658_09170</name>
</gene>
<dbReference type="InterPro" id="IPR011009">
    <property type="entry name" value="Kinase-like_dom_sf"/>
</dbReference>
<dbReference type="InterPro" id="IPR002575">
    <property type="entry name" value="Aminoglycoside_PTrfase"/>
</dbReference>
<evidence type="ECO:0000259" key="1">
    <source>
        <dbReference type="Pfam" id="PF01636"/>
    </source>
</evidence>
<accession>A0ABT0VS20</accession>
<dbReference type="Pfam" id="PF01636">
    <property type="entry name" value="APH"/>
    <property type="match status" value="1"/>
</dbReference>
<dbReference type="Proteomes" id="UP001523263">
    <property type="component" value="Unassembled WGS sequence"/>
</dbReference>
<reference evidence="2 3" key="1">
    <citation type="submission" date="2022-06" db="EMBL/GenBank/DDBJ databases">
        <title>Whole genome sequence of Streptomyces griseoincarnatus RB7AG.</title>
        <authorList>
            <person name="Ray L."/>
            <person name="Behera S."/>
            <person name="Panda A.N."/>
        </authorList>
    </citation>
    <scope>NUCLEOTIDE SEQUENCE [LARGE SCALE GENOMIC DNA]</scope>
    <source>
        <strain evidence="2 3">RB7AG</strain>
    </source>
</reference>
<evidence type="ECO:0000313" key="3">
    <source>
        <dbReference type="Proteomes" id="UP001523263"/>
    </source>
</evidence>
<proteinExistence type="predicted"/>
<comment type="caution">
    <text evidence="2">The sequence shown here is derived from an EMBL/GenBank/DDBJ whole genome shotgun (WGS) entry which is preliminary data.</text>
</comment>
<dbReference type="EMBL" id="JAMQBH010000003">
    <property type="protein sequence ID" value="MCM2513429.1"/>
    <property type="molecule type" value="Genomic_DNA"/>
</dbReference>
<keyword evidence="3" id="KW-1185">Reference proteome</keyword>
<organism evidence="2 3">
    <name type="scientific">Streptomyces griseoincarnatus</name>
    <dbReference type="NCBI Taxonomy" id="29305"/>
    <lineage>
        <taxon>Bacteria</taxon>
        <taxon>Bacillati</taxon>
        <taxon>Actinomycetota</taxon>
        <taxon>Actinomycetes</taxon>
        <taxon>Kitasatosporales</taxon>
        <taxon>Streptomycetaceae</taxon>
        <taxon>Streptomyces</taxon>
        <taxon>Streptomyces griseoincarnatus group</taxon>
    </lineage>
</organism>